<dbReference type="PROSITE" id="PS00893">
    <property type="entry name" value="NUDIX_BOX"/>
    <property type="match status" value="1"/>
</dbReference>
<reference evidence="3 4" key="1">
    <citation type="submission" date="2024-03" db="EMBL/GenBank/DDBJ databases">
        <title>The Acrasis kona genome and developmental transcriptomes reveal deep origins of eukaryotic multicellular pathways.</title>
        <authorList>
            <person name="Sheikh S."/>
            <person name="Fu C.-J."/>
            <person name="Brown M.W."/>
            <person name="Baldauf S.L."/>
        </authorList>
    </citation>
    <scope>NUCLEOTIDE SEQUENCE [LARGE SCALE GENOMIC DNA]</scope>
    <source>
        <strain evidence="3 4">ATCC MYA-3509</strain>
    </source>
</reference>
<organism evidence="3 4">
    <name type="scientific">Acrasis kona</name>
    <dbReference type="NCBI Taxonomy" id="1008807"/>
    <lineage>
        <taxon>Eukaryota</taxon>
        <taxon>Discoba</taxon>
        <taxon>Heterolobosea</taxon>
        <taxon>Tetramitia</taxon>
        <taxon>Eutetramitia</taxon>
        <taxon>Acrasidae</taxon>
        <taxon>Acrasis</taxon>
    </lineage>
</organism>
<evidence type="ECO:0000259" key="2">
    <source>
        <dbReference type="PROSITE" id="PS51462"/>
    </source>
</evidence>
<accession>A0AAW2YX72</accession>
<dbReference type="GO" id="GO:0006753">
    <property type="term" value="P:nucleoside phosphate metabolic process"/>
    <property type="evidence" value="ECO:0007669"/>
    <property type="project" value="TreeGrafter"/>
</dbReference>
<dbReference type="AlphaFoldDB" id="A0AAW2YX72"/>
<dbReference type="GO" id="GO:0047631">
    <property type="term" value="F:ADP-ribose diphosphatase activity"/>
    <property type="evidence" value="ECO:0007669"/>
    <property type="project" value="TreeGrafter"/>
</dbReference>
<dbReference type="PANTHER" id="PTHR11839:SF1">
    <property type="entry name" value="ADP-SUGAR PYROPHOSPHATASE"/>
    <property type="match status" value="1"/>
</dbReference>
<evidence type="ECO:0000256" key="1">
    <source>
        <dbReference type="ARBA" id="ARBA00022801"/>
    </source>
</evidence>
<evidence type="ECO:0000313" key="4">
    <source>
        <dbReference type="Proteomes" id="UP001431209"/>
    </source>
</evidence>
<gene>
    <name evidence="3" type="ORF">AKO1_012818</name>
</gene>
<name>A0AAW2YX72_9EUKA</name>
<dbReference type="CDD" id="cd18888">
    <property type="entry name" value="NUDIX_ADPRase_Nudt5"/>
    <property type="match status" value="1"/>
</dbReference>
<feature type="domain" description="Nudix hydrolase" evidence="2">
    <location>
        <begin position="56"/>
        <end position="195"/>
    </location>
</feature>
<dbReference type="PANTHER" id="PTHR11839">
    <property type="entry name" value="UDP/ADP-SUGAR PYROPHOSPHATASE"/>
    <property type="match status" value="1"/>
</dbReference>
<evidence type="ECO:0000313" key="3">
    <source>
        <dbReference type="EMBL" id="KAL0481244.1"/>
    </source>
</evidence>
<dbReference type="PROSITE" id="PS51462">
    <property type="entry name" value="NUDIX"/>
    <property type="match status" value="1"/>
</dbReference>
<dbReference type="Gene3D" id="3.90.79.10">
    <property type="entry name" value="Nucleoside Triphosphate Pyrophosphohydrolase"/>
    <property type="match status" value="1"/>
</dbReference>
<dbReference type="Proteomes" id="UP001431209">
    <property type="component" value="Unassembled WGS sequence"/>
</dbReference>
<dbReference type="InterPro" id="IPR015797">
    <property type="entry name" value="NUDIX_hydrolase-like_dom_sf"/>
</dbReference>
<dbReference type="EMBL" id="JAOPGA020000739">
    <property type="protein sequence ID" value="KAL0481244.1"/>
    <property type="molecule type" value="Genomic_DNA"/>
</dbReference>
<comment type="caution">
    <text evidence="3">The sequence shown here is derived from an EMBL/GenBank/DDBJ whole genome shotgun (WGS) entry which is preliminary data.</text>
</comment>
<dbReference type="Pfam" id="PF00293">
    <property type="entry name" value="NUDIX"/>
    <property type="match status" value="1"/>
</dbReference>
<dbReference type="InterPro" id="IPR020084">
    <property type="entry name" value="NUDIX_hydrolase_CS"/>
</dbReference>
<dbReference type="SUPFAM" id="SSF55811">
    <property type="entry name" value="Nudix"/>
    <property type="match status" value="1"/>
</dbReference>
<sequence>MDELRPTDEKIVLKAVHKHIVVNHEQKFLRLSEYTYTDENGKDRLWDACERTTRKGEVDGVEIVAILKSEHKEDHIILVSQYRPPLKAYSIEFPAGLLDENEDAPTAALRELKEETGYTGVVTSTSPILAMEPGLTNANTIIVNVTVDADLDYNQSPKQELDETENIEVLILPVKNLLPKLDHYSKMESVVDAKVYMMAYTLSISNK</sequence>
<keyword evidence="1" id="KW-0378">Hydrolase</keyword>
<dbReference type="GO" id="GO:0019693">
    <property type="term" value="P:ribose phosphate metabolic process"/>
    <property type="evidence" value="ECO:0007669"/>
    <property type="project" value="TreeGrafter"/>
</dbReference>
<proteinExistence type="predicted"/>
<dbReference type="GO" id="GO:0005634">
    <property type="term" value="C:nucleus"/>
    <property type="evidence" value="ECO:0007669"/>
    <property type="project" value="TreeGrafter"/>
</dbReference>
<keyword evidence="4" id="KW-1185">Reference proteome</keyword>
<protein>
    <submittedName>
        <fullName evidence="3">ADP-ribose diphosphatase</fullName>
    </submittedName>
</protein>
<dbReference type="FunFam" id="3.90.79.10:FF:000016">
    <property type="entry name" value="ADP-sugar pyrophosphatase isoform X1"/>
    <property type="match status" value="1"/>
</dbReference>
<dbReference type="InterPro" id="IPR000086">
    <property type="entry name" value="NUDIX_hydrolase_dom"/>
</dbReference>